<dbReference type="PANTHER" id="PTHR12570:SF85">
    <property type="entry name" value="DUF803 DOMAIN MEMBRANE PROTEIN (AFU_ORTHOLOGUE AFUA_1G15880)"/>
    <property type="match status" value="1"/>
</dbReference>
<comment type="subcellular location">
    <subcellularLocation>
        <location evidence="1">Membrane</location>
        <topology evidence="1">Multi-pass membrane protein</topology>
    </subcellularLocation>
</comment>
<dbReference type="OrthoDB" id="6428174at2759"/>
<feature type="transmembrane region" description="Helical" evidence="6">
    <location>
        <begin position="247"/>
        <end position="267"/>
    </location>
</feature>
<name>A0A166A102_EXIGL</name>
<evidence type="ECO:0000256" key="2">
    <source>
        <dbReference type="ARBA" id="ARBA00022692"/>
    </source>
</evidence>
<evidence type="ECO:0000256" key="4">
    <source>
        <dbReference type="ARBA" id="ARBA00023136"/>
    </source>
</evidence>
<feature type="transmembrane region" description="Helical" evidence="6">
    <location>
        <begin position="6"/>
        <end position="26"/>
    </location>
</feature>
<feature type="transmembrane region" description="Helical" evidence="6">
    <location>
        <begin position="175"/>
        <end position="196"/>
    </location>
</feature>
<evidence type="ECO:0000256" key="3">
    <source>
        <dbReference type="ARBA" id="ARBA00022989"/>
    </source>
</evidence>
<dbReference type="InterPro" id="IPR008521">
    <property type="entry name" value="Mg_trans_NIPA"/>
</dbReference>
<dbReference type="EMBL" id="KV426121">
    <property type="protein sequence ID" value="KZV87579.1"/>
    <property type="molecule type" value="Genomic_DNA"/>
</dbReference>
<keyword evidence="4 6" id="KW-0472">Membrane</keyword>
<dbReference type="Proteomes" id="UP000077266">
    <property type="component" value="Unassembled WGS sequence"/>
</dbReference>
<dbReference type="InParanoid" id="A0A166A102"/>
<feature type="transmembrane region" description="Helical" evidence="6">
    <location>
        <begin position="147"/>
        <end position="166"/>
    </location>
</feature>
<feature type="transmembrane region" description="Helical" evidence="6">
    <location>
        <begin position="79"/>
        <end position="100"/>
    </location>
</feature>
<evidence type="ECO:0000256" key="5">
    <source>
        <dbReference type="SAM" id="MobiDB-lite"/>
    </source>
</evidence>
<keyword evidence="2 6" id="KW-0812">Transmembrane</keyword>
<proteinExistence type="predicted"/>
<evidence type="ECO:0000313" key="8">
    <source>
        <dbReference type="Proteomes" id="UP000077266"/>
    </source>
</evidence>
<gene>
    <name evidence="7" type="ORF">EXIGLDRAFT_723607</name>
</gene>
<dbReference type="Pfam" id="PF05653">
    <property type="entry name" value="Mg_trans_NIPA"/>
    <property type="match status" value="1"/>
</dbReference>
<dbReference type="GO" id="GO:0015095">
    <property type="term" value="F:magnesium ion transmembrane transporter activity"/>
    <property type="evidence" value="ECO:0007669"/>
    <property type="project" value="InterPro"/>
</dbReference>
<feature type="transmembrane region" description="Helical" evidence="6">
    <location>
        <begin position="47"/>
        <end position="73"/>
    </location>
</feature>
<organism evidence="7 8">
    <name type="scientific">Exidia glandulosa HHB12029</name>
    <dbReference type="NCBI Taxonomy" id="1314781"/>
    <lineage>
        <taxon>Eukaryota</taxon>
        <taxon>Fungi</taxon>
        <taxon>Dikarya</taxon>
        <taxon>Basidiomycota</taxon>
        <taxon>Agaricomycotina</taxon>
        <taxon>Agaricomycetes</taxon>
        <taxon>Auriculariales</taxon>
        <taxon>Exidiaceae</taxon>
        <taxon>Exidia</taxon>
    </lineage>
</organism>
<evidence type="ECO:0000313" key="7">
    <source>
        <dbReference type="EMBL" id="KZV87579.1"/>
    </source>
</evidence>
<accession>A0A166A102</accession>
<feature type="region of interest" description="Disordered" evidence="5">
    <location>
        <begin position="303"/>
        <end position="345"/>
    </location>
</feature>
<protein>
    <submittedName>
        <fullName evidence="7">DUF803-domain-containing protein</fullName>
    </submittedName>
</protein>
<sequence length="397" mass="42853">MWADKYIGMLLAVVASFGIGASSIVAKIGLNDVARKSSSGKSASDGFGYLTNSIWWAGSALMVIGEVANFAAYTYAPPILVTPLGALSVIFAAILASFILNEHLGHLGRVGAALCMLGSIIIVLHAPEDKEVSTVDEIVQYALNPAFMLYCLFVLVFIVYMIYYVAPTHGPRNPLVWISMCSFAGSVSIMCIKGFGTALKLTFEGHNQFGSLATYVLAAVAVGCLLLQMYYYTKVLDRFNTNLVNPIYYVMFSSATIVASLLLFQGFNTTDGSSILSLLAGFVTTFIGVHLLNYERLQEADESLPRQRLPQPLQLSVDPEEGGVHGSLMRSAGAETPTSASWRTGTHIGRGGDVYRAQSSALVNAFEMDDTEGGGISTHSSEESVLLHQRRWSLEPR</sequence>
<dbReference type="InterPro" id="IPR037185">
    <property type="entry name" value="EmrE-like"/>
</dbReference>
<dbReference type="SUPFAM" id="SSF103481">
    <property type="entry name" value="Multidrug resistance efflux transporter EmrE"/>
    <property type="match status" value="1"/>
</dbReference>
<evidence type="ECO:0000256" key="1">
    <source>
        <dbReference type="ARBA" id="ARBA00004141"/>
    </source>
</evidence>
<dbReference type="STRING" id="1314781.A0A166A102"/>
<keyword evidence="3 6" id="KW-1133">Transmembrane helix</keyword>
<feature type="transmembrane region" description="Helical" evidence="6">
    <location>
        <begin position="107"/>
        <end position="127"/>
    </location>
</feature>
<reference evidence="7 8" key="1">
    <citation type="journal article" date="2016" name="Mol. Biol. Evol.">
        <title>Comparative Genomics of Early-Diverging Mushroom-Forming Fungi Provides Insights into the Origins of Lignocellulose Decay Capabilities.</title>
        <authorList>
            <person name="Nagy L.G."/>
            <person name="Riley R."/>
            <person name="Tritt A."/>
            <person name="Adam C."/>
            <person name="Daum C."/>
            <person name="Floudas D."/>
            <person name="Sun H."/>
            <person name="Yadav J.S."/>
            <person name="Pangilinan J."/>
            <person name="Larsson K.H."/>
            <person name="Matsuura K."/>
            <person name="Barry K."/>
            <person name="Labutti K."/>
            <person name="Kuo R."/>
            <person name="Ohm R.A."/>
            <person name="Bhattacharya S.S."/>
            <person name="Shirouzu T."/>
            <person name="Yoshinaga Y."/>
            <person name="Martin F.M."/>
            <person name="Grigoriev I.V."/>
            <person name="Hibbett D.S."/>
        </authorList>
    </citation>
    <scope>NUCLEOTIDE SEQUENCE [LARGE SCALE GENOMIC DNA]</scope>
    <source>
        <strain evidence="7 8">HHB12029</strain>
    </source>
</reference>
<dbReference type="GO" id="GO:0016020">
    <property type="term" value="C:membrane"/>
    <property type="evidence" value="ECO:0007669"/>
    <property type="project" value="UniProtKB-SubCell"/>
</dbReference>
<feature type="transmembrane region" description="Helical" evidence="6">
    <location>
        <begin position="208"/>
        <end position="227"/>
    </location>
</feature>
<dbReference type="AlphaFoldDB" id="A0A166A102"/>
<dbReference type="PANTHER" id="PTHR12570">
    <property type="match status" value="1"/>
</dbReference>
<feature type="transmembrane region" description="Helical" evidence="6">
    <location>
        <begin position="273"/>
        <end position="292"/>
    </location>
</feature>
<keyword evidence="8" id="KW-1185">Reference proteome</keyword>
<feature type="compositionally biased region" description="Low complexity" evidence="5">
    <location>
        <begin position="306"/>
        <end position="315"/>
    </location>
</feature>
<evidence type="ECO:0000256" key="6">
    <source>
        <dbReference type="SAM" id="Phobius"/>
    </source>
</evidence>